<evidence type="ECO:0000313" key="12">
    <source>
        <dbReference type="Ensembl" id="ENSSPUP00000017292.1"/>
    </source>
</evidence>
<evidence type="ECO:0000256" key="10">
    <source>
        <dbReference type="SAM" id="SignalP"/>
    </source>
</evidence>
<keyword evidence="7 9" id="KW-0472">Membrane</keyword>
<evidence type="ECO:0000256" key="4">
    <source>
        <dbReference type="ARBA" id="ARBA00022692"/>
    </source>
</evidence>
<dbReference type="Ensembl" id="ENSSPUT00000018421.1">
    <property type="protein sequence ID" value="ENSSPUP00000017292.1"/>
    <property type="gene ID" value="ENSSPUG00000013379.1"/>
</dbReference>
<feature type="transmembrane region" description="Helical" evidence="9">
    <location>
        <begin position="214"/>
        <end position="233"/>
    </location>
</feature>
<evidence type="ECO:0000256" key="6">
    <source>
        <dbReference type="ARBA" id="ARBA00022989"/>
    </source>
</evidence>
<reference evidence="12" key="1">
    <citation type="submission" date="2025-08" db="UniProtKB">
        <authorList>
            <consortium name="Ensembl"/>
        </authorList>
    </citation>
    <scope>IDENTIFICATION</scope>
</reference>
<organism evidence="12 13">
    <name type="scientific">Sphenodon punctatus</name>
    <name type="common">Tuatara</name>
    <name type="synonym">Hatteria punctata</name>
    <dbReference type="NCBI Taxonomy" id="8508"/>
    <lineage>
        <taxon>Eukaryota</taxon>
        <taxon>Metazoa</taxon>
        <taxon>Chordata</taxon>
        <taxon>Craniata</taxon>
        <taxon>Vertebrata</taxon>
        <taxon>Euteleostomi</taxon>
        <taxon>Lepidosauria</taxon>
        <taxon>Sphenodontia</taxon>
        <taxon>Sphenodontidae</taxon>
        <taxon>Sphenodon</taxon>
    </lineage>
</organism>
<dbReference type="InterPro" id="IPR017452">
    <property type="entry name" value="GPCR_Rhodpsn_7TM"/>
</dbReference>
<dbReference type="PROSITE" id="PS50262">
    <property type="entry name" value="G_PROTEIN_RECEP_F1_2"/>
    <property type="match status" value="1"/>
</dbReference>
<feature type="transmembrane region" description="Helical" evidence="9">
    <location>
        <begin position="145"/>
        <end position="167"/>
    </location>
</feature>
<accession>A0A8D0H645</accession>
<feature type="transmembrane region" description="Helical" evidence="9">
    <location>
        <begin position="82"/>
        <end position="103"/>
    </location>
</feature>
<keyword evidence="13" id="KW-1185">Reference proteome</keyword>
<keyword evidence="3" id="KW-0716">Sensory transduction</keyword>
<keyword evidence="10" id="KW-0732">Signal</keyword>
<comment type="subcellular location">
    <subcellularLocation>
        <location evidence="1">Cell membrane</location>
        <topology evidence="1">Multi-pass membrane protein</topology>
    </subcellularLocation>
</comment>
<dbReference type="FunFam" id="1.20.1070.10:FF:000008">
    <property type="entry name" value="Olfactory receptor"/>
    <property type="match status" value="1"/>
</dbReference>
<dbReference type="CDD" id="cd15431">
    <property type="entry name" value="7tmA_OR13H-like"/>
    <property type="match status" value="1"/>
</dbReference>
<dbReference type="PRINTS" id="PR00245">
    <property type="entry name" value="OLFACTORYR"/>
</dbReference>
<evidence type="ECO:0000256" key="8">
    <source>
        <dbReference type="ARBA" id="ARBA00023224"/>
    </source>
</evidence>
<dbReference type="PANTHER" id="PTHR26453">
    <property type="entry name" value="OLFACTORY RECEPTOR"/>
    <property type="match status" value="1"/>
</dbReference>
<feature type="chain" id="PRO_5034058710" description="G-protein coupled receptors family 1 profile domain-containing protein" evidence="10">
    <location>
        <begin position="17"/>
        <end position="257"/>
    </location>
</feature>
<dbReference type="PRINTS" id="PR00237">
    <property type="entry name" value="GPCRRHODOPSN"/>
</dbReference>
<dbReference type="GO" id="GO:0005886">
    <property type="term" value="C:plasma membrane"/>
    <property type="evidence" value="ECO:0007669"/>
    <property type="project" value="UniProtKB-SubCell"/>
</dbReference>
<feature type="signal peptide" evidence="10">
    <location>
        <begin position="1"/>
        <end position="16"/>
    </location>
</feature>
<sequence>MYFFLSNLSFLDICYASSIVPRMLVSLATGYKIISYSGCKVQMFIALTCGINECILLAVMAYDRYVAVCLPLRYTVVMSWRVCVTLVVFSWLISFSLSVVPVFGLPMPFCGPNEIDHFFCEVPAVIQLACADTSYNETVMFSGDIFTLLVPFFFIVATYGRIISAVLRIRSAQGKRKAFSTCASHLMAVALFYGTAIFMYMQPQSSHSPKQDKMASVFYTVVTPMLNPLIYSLRNKDVKGALHKVITEGGKFFPGKT</sequence>
<dbReference type="Pfam" id="PF13853">
    <property type="entry name" value="7tm_4"/>
    <property type="match status" value="1"/>
</dbReference>
<feature type="transmembrane region" description="Helical" evidence="9">
    <location>
        <begin position="179"/>
        <end position="202"/>
    </location>
</feature>
<name>A0A8D0H645_SPHPU</name>
<dbReference type="InterPro" id="IPR000725">
    <property type="entry name" value="Olfact_rcpt"/>
</dbReference>
<evidence type="ECO:0000256" key="2">
    <source>
        <dbReference type="ARBA" id="ARBA00022475"/>
    </source>
</evidence>
<dbReference type="OMA" id="GINECIL"/>
<dbReference type="GO" id="GO:0004930">
    <property type="term" value="F:G protein-coupled receptor activity"/>
    <property type="evidence" value="ECO:0007669"/>
    <property type="project" value="InterPro"/>
</dbReference>
<reference evidence="12" key="2">
    <citation type="submission" date="2025-09" db="UniProtKB">
        <authorList>
            <consortium name="Ensembl"/>
        </authorList>
    </citation>
    <scope>IDENTIFICATION</scope>
</reference>
<keyword evidence="6 9" id="KW-1133">Transmembrane helix</keyword>
<evidence type="ECO:0000259" key="11">
    <source>
        <dbReference type="PROSITE" id="PS50262"/>
    </source>
</evidence>
<dbReference type="Proteomes" id="UP000694392">
    <property type="component" value="Unplaced"/>
</dbReference>
<dbReference type="Gene3D" id="1.20.1070.10">
    <property type="entry name" value="Rhodopsin 7-helix transmembrane proteins"/>
    <property type="match status" value="1"/>
</dbReference>
<feature type="domain" description="G-protein coupled receptors family 1 profile" evidence="11">
    <location>
        <begin position="1"/>
        <end position="231"/>
    </location>
</feature>
<dbReference type="InterPro" id="IPR000276">
    <property type="entry name" value="GPCR_Rhodpsn"/>
</dbReference>
<dbReference type="AlphaFoldDB" id="A0A8D0H645"/>
<dbReference type="GeneTree" id="ENSGT01140000282496"/>
<evidence type="ECO:0000256" key="5">
    <source>
        <dbReference type="ARBA" id="ARBA00022725"/>
    </source>
</evidence>
<evidence type="ECO:0000256" key="7">
    <source>
        <dbReference type="ARBA" id="ARBA00023136"/>
    </source>
</evidence>
<dbReference type="SUPFAM" id="SSF81321">
    <property type="entry name" value="Family A G protein-coupled receptor-like"/>
    <property type="match status" value="1"/>
</dbReference>
<evidence type="ECO:0000256" key="3">
    <source>
        <dbReference type="ARBA" id="ARBA00022606"/>
    </source>
</evidence>
<keyword evidence="5" id="KW-0552">Olfaction</keyword>
<evidence type="ECO:0000256" key="9">
    <source>
        <dbReference type="SAM" id="Phobius"/>
    </source>
</evidence>
<protein>
    <recommendedName>
        <fullName evidence="11">G-protein coupled receptors family 1 profile domain-containing protein</fullName>
    </recommendedName>
</protein>
<keyword evidence="4 9" id="KW-0812">Transmembrane</keyword>
<evidence type="ECO:0000256" key="1">
    <source>
        <dbReference type="ARBA" id="ARBA00004651"/>
    </source>
</evidence>
<proteinExistence type="predicted"/>
<feature type="transmembrane region" description="Helical" evidence="9">
    <location>
        <begin position="40"/>
        <end position="62"/>
    </location>
</feature>
<keyword evidence="2" id="KW-1003">Cell membrane</keyword>
<keyword evidence="8" id="KW-0807">Transducer</keyword>
<dbReference type="GO" id="GO:0004984">
    <property type="term" value="F:olfactory receptor activity"/>
    <property type="evidence" value="ECO:0007669"/>
    <property type="project" value="InterPro"/>
</dbReference>
<evidence type="ECO:0000313" key="13">
    <source>
        <dbReference type="Proteomes" id="UP000694392"/>
    </source>
</evidence>